<accession>A0A450Y6Z9</accession>
<name>A0A450Y6Z9_9GAMM</name>
<dbReference type="GO" id="GO:0004326">
    <property type="term" value="F:tetrahydrofolylpolyglutamate synthase activity"/>
    <property type="evidence" value="ECO:0007669"/>
    <property type="project" value="UniProtKB-EC"/>
</dbReference>
<protein>
    <recommendedName>
        <fullName evidence="9">Dihydrofolate synthase/folylpolyglutamate synthase</fullName>
        <ecNumber evidence="7">6.3.2.12</ecNumber>
        <ecNumber evidence="8">6.3.2.17</ecNumber>
    </recommendedName>
    <alternativeName>
        <fullName evidence="18">Folylpoly-gamma-glutamate synthetase-dihydrofolate synthetase</fullName>
    </alternativeName>
    <alternativeName>
        <fullName evidence="16">Folylpolyglutamate synthetase</fullName>
    </alternativeName>
    <alternativeName>
        <fullName evidence="17">Tetrahydrofolylpolyglutamate synthase</fullName>
    </alternativeName>
</protein>
<dbReference type="GO" id="GO:0046654">
    <property type="term" value="P:tetrahydrofolate biosynthetic process"/>
    <property type="evidence" value="ECO:0007669"/>
    <property type="project" value="UniProtKB-UniPathway"/>
</dbReference>
<evidence type="ECO:0000256" key="13">
    <source>
        <dbReference type="ARBA" id="ARBA00022840"/>
    </source>
</evidence>
<evidence type="ECO:0000256" key="15">
    <source>
        <dbReference type="ARBA" id="ARBA00022909"/>
    </source>
</evidence>
<comment type="similarity">
    <text evidence="5 23">Belongs to the folylpolyglutamate synthase family.</text>
</comment>
<keyword evidence="11" id="KW-0479">Metal-binding</keyword>
<dbReference type="Pfam" id="PF02875">
    <property type="entry name" value="Mur_ligase_C"/>
    <property type="match status" value="1"/>
</dbReference>
<evidence type="ECO:0000256" key="19">
    <source>
        <dbReference type="ARBA" id="ARBA00047493"/>
    </source>
</evidence>
<dbReference type="SUPFAM" id="SSF53244">
    <property type="entry name" value="MurD-like peptide ligases, peptide-binding domain"/>
    <property type="match status" value="1"/>
</dbReference>
<evidence type="ECO:0000256" key="5">
    <source>
        <dbReference type="ARBA" id="ARBA00008276"/>
    </source>
</evidence>
<dbReference type="GO" id="GO:0005737">
    <property type="term" value="C:cytoplasm"/>
    <property type="evidence" value="ECO:0007669"/>
    <property type="project" value="TreeGrafter"/>
</dbReference>
<keyword evidence="10 23" id="KW-0436">Ligase</keyword>
<comment type="cofactor">
    <cofactor evidence="1">
        <name>Mg(2+)</name>
        <dbReference type="ChEBI" id="CHEBI:18420"/>
    </cofactor>
</comment>
<evidence type="ECO:0000256" key="21">
    <source>
        <dbReference type="ARBA" id="ARBA00049035"/>
    </source>
</evidence>
<dbReference type="Gene3D" id="3.40.1190.10">
    <property type="entry name" value="Mur-like, catalytic domain"/>
    <property type="match status" value="1"/>
</dbReference>
<evidence type="ECO:0000256" key="4">
    <source>
        <dbReference type="ARBA" id="ARBA00005150"/>
    </source>
</evidence>
<organism evidence="25">
    <name type="scientific">Candidatus Kentrum sp. SD</name>
    <dbReference type="NCBI Taxonomy" id="2126332"/>
    <lineage>
        <taxon>Bacteria</taxon>
        <taxon>Pseudomonadati</taxon>
        <taxon>Pseudomonadota</taxon>
        <taxon>Gammaproteobacteria</taxon>
        <taxon>Candidatus Kentrum</taxon>
    </lineage>
</organism>
<evidence type="ECO:0000313" key="25">
    <source>
        <dbReference type="EMBL" id="VFK37296.1"/>
    </source>
</evidence>
<dbReference type="AlphaFoldDB" id="A0A450Y6Z9"/>
<dbReference type="NCBIfam" id="TIGR01499">
    <property type="entry name" value="folC"/>
    <property type="match status" value="1"/>
</dbReference>
<evidence type="ECO:0000256" key="23">
    <source>
        <dbReference type="PIRNR" id="PIRNR001563"/>
    </source>
</evidence>
<dbReference type="Gene3D" id="3.90.190.20">
    <property type="entry name" value="Mur ligase, C-terminal domain"/>
    <property type="match status" value="1"/>
</dbReference>
<comment type="catalytic activity">
    <reaction evidence="20">
        <text>10-formyltetrahydrofolyl-(gamma-L-Glu)(n) + L-glutamate + ATP = 10-formyltetrahydrofolyl-(gamma-L-Glu)(n+1) + ADP + phosphate + H(+)</text>
        <dbReference type="Rhea" id="RHEA:51904"/>
        <dbReference type="Rhea" id="RHEA-COMP:13088"/>
        <dbReference type="Rhea" id="RHEA-COMP:14300"/>
        <dbReference type="ChEBI" id="CHEBI:15378"/>
        <dbReference type="ChEBI" id="CHEBI:29985"/>
        <dbReference type="ChEBI" id="CHEBI:30616"/>
        <dbReference type="ChEBI" id="CHEBI:43474"/>
        <dbReference type="ChEBI" id="CHEBI:134413"/>
        <dbReference type="ChEBI" id="CHEBI:456216"/>
        <dbReference type="EC" id="6.3.2.17"/>
    </reaction>
</comment>
<dbReference type="InterPro" id="IPR018109">
    <property type="entry name" value="Folylpolyglutamate_synth_CS"/>
</dbReference>
<dbReference type="GO" id="GO:0005524">
    <property type="term" value="F:ATP binding"/>
    <property type="evidence" value="ECO:0007669"/>
    <property type="project" value="UniProtKB-KW"/>
</dbReference>
<proteinExistence type="inferred from homology"/>
<dbReference type="PANTHER" id="PTHR11136">
    <property type="entry name" value="FOLYLPOLYGLUTAMATE SYNTHASE-RELATED"/>
    <property type="match status" value="1"/>
</dbReference>
<dbReference type="EC" id="6.3.2.17" evidence="8"/>
<comment type="catalytic activity">
    <reaction evidence="19">
        <text>(6S)-5,6,7,8-tetrahydrofolyl-(gamma-L-Glu)(n) + L-glutamate + ATP = (6S)-5,6,7,8-tetrahydrofolyl-(gamma-L-Glu)(n+1) + ADP + phosphate + H(+)</text>
        <dbReference type="Rhea" id="RHEA:10580"/>
        <dbReference type="Rhea" id="RHEA-COMP:14738"/>
        <dbReference type="Rhea" id="RHEA-COMP:14740"/>
        <dbReference type="ChEBI" id="CHEBI:15378"/>
        <dbReference type="ChEBI" id="CHEBI:29985"/>
        <dbReference type="ChEBI" id="CHEBI:30616"/>
        <dbReference type="ChEBI" id="CHEBI:43474"/>
        <dbReference type="ChEBI" id="CHEBI:141005"/>
        <dbReference type="ChEBI" id="CHEBI:456216"/>
        <dbReference type="EC" id="6.3.2.17"/>
    </reaction>
</comment>
<reference evidence="25" key="1">
    <citation type="submission" date="2019-02" db="EMBL/GenBank/DDBJ databases">
        <authorList>
            <person name="Gruber-Vodicka R. H."/>
            <person name="Seah K. B. B."/>
        </authorList>
    </citation>
    <scope>NUCLEOTIDE SEQUENCE</scope>
    <source>
        <strain evidence="27">BECK_S127</strain>
        <strain evidence="26">BECK_S1320</strain>
        <strain evidence="25">BECK_S1321</strain>
    </source>
</reference>
<sequence>MRFNRLSDWLAWQEGLHYKSVDLGLERIGRVAARLGMDAKPTFSIISVAGTNGKGSCVALLESILGQAGYRVCAYTSPHLLRYNERVRIMGQEASDGKLIQAFEEIDRARGDTTLTYFEFGTLAAMMLFFRAKPDVAVLEVGVGGRLDAVNLFDADLALVTTIGIDHVAWLGHDRGTIGREKAGIYRAKRPAVCGDPRPPLSLVEHARSIGAPLYRAGKDFWFSPNTAGGWHWDSRLDGAYRGLPKPMLPGGHQLRNAAAVLMAVRLLRDRFPVSEAALRRGLRRVALPGRFQMFRGKDGVTGILDVAHNQESARALARMLGEQPIDGRTLAVFAILEDKEIEAVLRAMRSVVDAWHVSDLDALRGARADNIMKVMSRIGMNAHTLPATTVSDAYGNALQSAKPGDRIVIFGSFHTVGEVLKLSISSSDRDRMEIPNLDLAGW</sequence>
<comment type="catalytic activity">
    <reaction evidence="21">
        <text>(6R)-5,10-methylenetetrahydrofolyl-(gamma-L-Glu)(n) + L-glutamate + ATP = (6R)-5,10-methylenetetrahydrofolyl-(gamma-L-Glu)(n+1) + ADP + phosphate + H(+)</text>
        <dbReference type="Rhea" id="RHEA:51912"/>
        <dbReference type="Rhea" id="RHEA-COMP:13257"/>
        <dbReference type="Rhea" id="RHEA-COMP:13258"/>
        <dbReference type="ChEBI" id="CHEBI:15378"/>
        <dbReference type="ChEBI" id="CHEBI:29985"/>
        <dbReference type="ChEBI" id="CHEBI:30616"/>
        <dbReference type="ChEBI" id="CHEBI:43474"/>
        <dbReference type="ChEBI" id="CHEBI:136572"/>
        <dbReference type="ChEBI" id="CHEBI:456216"/>
        <dbReference type="EC" id="6.3.2.17"/>
    </reaction>
</comment>
<dbReference type="InterPro" id="IPR004101">
    <property type="entry name" value="Mur_ligase_C"/>
</dbReference>
<evidence type="ECO:0000256" key="22">
    <source>
        <dbReference type="ARBA" id="ARBA00049161"/>
    </source>
</evidence>
<dbReference type="EMBL" id="CAADFR010000013">
    <property type="protein sequence ID" value="VFK37296.1"/>
    <property type="molecule type" value="Genomic_DNA"/>
</dbReference>
<evidence type="ECO:0000256" key="3">
    <source>
        <dbReference type="ARBA" id="ARBA00004799"/>
    </source>
</evidence>
<comment type="subunit">
    <text evidence="6">Monomer.</text>
</comment>
<evidence type="ECO:0000256" key="16">
    <source>
        <dbReference type="ARBA" id="ARBA00030048"/>
    </source>
</evidence>
<dbReference type="InterPro" id="IPR036615">
    <property type="entry name" value="Mur_ligase_C_dom_sf"/>
</dbReference>
<dbReference type="PROSITE" id="PS01011">
    <property type="entry name" value="FOLYLPOLYGLU_SYNT_1"/>
    <property type="match status" value="1"/>
</dbReference>
<dbReference type="PIRSF" id="PIRSF001563">
    <property type="entry name" value="Folylpolyglu_synth"/>
    <property type="match status" value="1"/>
</dbReference>
<evidence type="ECO:0000256" key="1">
    <source>
        <dbReference type="ARBA" id="ARBA00001946"/>
    </source>
</evidence>
<evidence type="ECO:0000256" key="8">
    <source>
        <dbReference type="ARBA" id="ARBA00013025"/>
    </source>
</evidence>
<evidence type="ECO:0000256" key="12">
    <source>
        <dbReference type="ARBA" id="ARBA00022741"/>
    </source>
</evidence>
<keyword evidence="13 23" id="KW-0067">ATP-binding</keyword>
<dbReference type="SUPFAM" id="SSF53623">
    <property type="entry name" value="MurD-like peptide ligases, catalytic domain"/>
    <property type="match status" value="1"/>
</dbReference>
<evidence type="ECO:0000256" key="2">
    <source>
        <dbReference type="ARBA" id="ARBA00002714"/>
    </source>
</evidence>
<dbReference type="NCBIfam" id="NF008101">
    <property type="entry name" value="PRK10846.1"/>
    <property type="match status" value="1"/>
</dbReference>
<dbReference type="FunFam" id="3.40.1190.10:FF:000004">
    <property type="entry name" value="Dihydrofolate synthase/folylpolyglutamate synthase"/>
    <property type="match status" value="1"/>
</dbReference>
<dbReference type="InterPro" id="IPR001645">
    <property type="entry name" value="Folylpolyglutamate_synth"/>
</dbReference>
<keyword evidence="14" id="KW-0460">Magnesium</keyword>
<evidence type="ECO:0000256" key="11">
    <source>
        <dbReference type="ARBA" id="ARBA00022723"/>
    </source>
</evidence>
<comment type="pathway">
    <text evidence="4">Cofactor biosynthesis; tetrahydrofolylpolyglutamate biosynthesis.</text>
</comment>
<dbReference type="InterPro" id="IPR036565">
    <property type="entry name" value="Mur-like_cat_sf"/>
</dbReference>
<dbReference type="EMBL" id="CAADHB010000050">
    <property type="protein sequence ID" value="VFK79437.1"/>
    <property type="molecule type" value="Genomic_DNA"/>
</dbReference>
<evidence type="ECO:0000256" key="6">
    <source>
        <dbReference type="ARBA" id="ARBA00011245"/>
    </source>
</evidence>
<evidence type="ECO:0000313" key="27">
    <source>
        <dbReference type="EMBL" id="VFK79437.1"/>
    </source>
</evidence>
<comment type="pathway">
    <text evidence="3">Cofactor biosynthesis; tetrahydrofolate biosynthesis; 7,8-dihydrofolate from 2-amino-4-hydroxy-6-hydroxymethyl-7,8-dihydropteridine diphosphate and 4-aminobenzoate: step 2/2.</text>
</comment>
<gene>
    <name evidence="27" type="ORF">BECKSD772D_GA0070982_10503</name>
    <name evidence="26" type="ORF">BECKSD772E_GA0070983_101639</name>
    <name evidence="25" type="ORF">BECKSD772F_GA0070984_101343</name>
</gene>
<evidence type="ECO:0000256" key="18">
    <source>
        <dbReference type="ARBA" id="ARBA00032510"/>
    </source>
</evidence>
<comment type="function">
    <text evidence="2">Functions in two distinct reactions of the de novo folate biosynthetic pathway. Catalyzes the addition of a glutamate residue to dihydropteroate (7,8-dihydropteroate or H2Pte) to form dihydrofolate (7,8-dihydrofolate monoglutamate or H2Pte-Glu). Also catalyzes successive additions of L-glutamate to tetrahydrofolate or 10-formyltetrahydrofolate or 5,10-methylenetetrahydrofolate, leading to folylpolyglutamate derivatives.</text>
</comment>
<dbReference type="GO" id="GO:0008841">
    <property type="term" value="F:dihydrofolate synthase activity"/>
    <property type="evidence" value="ECO:0007669"/>
    <property type="project" value="UniProtKB-EC"/>
</dbReference>
<keyword evidence="12 23" id="KW-0547">Nucleotide-binding</keyword>
<dbReference type="GO" id="GO:0046872">
    <property type="term" value="F:metal ion binding"/>
    <property type="evidence" value="ECO:0007669"/>
    <property type="project" value="UniProtKB-KW"/>
</dbReference>
<dbReference type="PANTHER" id="PTHR11136:SF0">
    <property type="entry name" value="DIHYDROFOLATE SYNTHETASE-RELATED"/>
    <property type="match status" value="1"/>
</dbReference>
<evidence type="ECO:0000256" key="10">
    <source>
        <dbReference type="ARBA" id="ARBA00022598"/>
    </source>
</evidence>
<evidence type="ECO:0000256" key="9">
    <source>
        <dbReference type="ARBA" id="ARBA00019357"/>
    </source>
</evidence>
<evidence type="ECO:0000256" key="17">
    <source>
        <dbReference type="ARBA" id="ARBA00030592"/>
    </source>
</evidence>
<dbReference type="UniPathway" id="UPA00077">
    <property type="reaction ID" value="UER00157"/>
</dbReference>
<keyword evidence="15" id="KW-0289">Folate biosynthesis</keyword>
<comment type="catalytic activity">
    <reaction evidence="22">
        <text>7,8-dihydropteroate + L-glutamate + ATP = 7,8-dihydrofolate + ADP + phosphate + H(+)</text>
        <dbReference type="Rhea" id="RHEA:23584"/>
        <dbReference type="ChEBI" id="CHEBI:15378"/>
        <dbReference type="ChEBI" id="CHEBI:17839"/>
        <dbReference type="ChEBI" id="CHEBI:29985"/>
        <dbReference type="ChEBI" id="CHEBI:30616"/>
        <dbReference type="ChEBI" id="CHEBI:43474"/>
        <dbReference type="ChEBI" id="CHEBI:57451"/>
        <dbReference type="ChEBI" id="CHEBI:456216"/>
        <dbReference type="EC" id="6.3.2.12"/>
    </reaction>
</comment>
<evidence type="ECO:0000256" key="14">
    <source>
        <dbReference type="ARBA" id="ARBA00022842"/>
    </source>
</evidence>
<feature type="domain" description="Mur ligase C-terminal" evidence="24">
    <location>
        <begin position="290"/>
        <end position="414"/>
    </location>
</feature>
<evidence type="ECO:0000256" key="20">
    <source>
        <dbReference type="ARBA" id="ARBA00047808"/>
    </source>
</evidence>
<evidence type="ECO:0000259" key="24">
    <source>
        <dbReference type="Pfam" id="PF02875"/>
    </source>
</evidence>
<dbReference type="GO" id="GO:0046656">
    <property type="term" value="P:folic acid biosynthetic process"/>
    <property type="evidence" value="ECO:0007669"/>
    <property type="project" value="UniProtKB-KW"/>
</dbReference>
<evidence type="ECO:0000256" key="7">
    <source>
        <dbReference type="ARBA" id="ARBA00013023"/>
    </source>
</evidence>
<dbReference type="EC" id="6.3.2.12" evidence="7"/>
<evidence type="ECO:0000313" key="26">
    <source>
        <dbReference type="EMBL" id="VFK42382.1"/>
    </source>
</evidence>
<dbReference type="EMBL" id="CAADFU010000016">
    <property type="protein sequence ID" value="VFK42382.1"/>
    <property type="molecule type" value="Genomic_DNA"/>
</dbReference>